<proteinExistence type="predicted"/>
<protein>
    <submittedName>
        <fullName evidence="4">TetR/AcrR family transcriptional regulator</fullName>
    </submittedName>
</protein>
<evidence type="ECO:0000313" key="5">
    <source>
        <dbReference type="Proteomes" id="UP001056500"/>
    </source>
</evidence>
<sequence length="204" mass="23681">MEEKKLTARQKQALQTKETLFLTAMELFSKKGYDAVSVDEIVAKAGTSKGAFYTHFKSKDQVIIEQFLMFDEHYLRFYNKMPSNISFVDKLILFCQELFSYTAKGIGRDMIKVTYSSQLGKADHSFIASENRSIYKITETIIKEGQLTGEFRSDLSADRLAKIIIRCMRGWVYDWCLPDEDFDLVEEGRDFVHTFIENLLKKQS</sequence>
<feature type="domain" description="HTH tetR-type" evidence="3">
    <location>
        <begin position="14"/>
        <end position="74"/>
    </location>
</feature>
<dbReference type="PANTHER" id="PTHR43479">
    <property type="entry name" value="ACREF/ENVCD OPERON REPRESSOR-RELATED"/>
    <property type="match status" value="1"/>
</dbReference>
<dbReference type="RefSeq" id="WP_251872177.1">
    <property type="nucleotide sequence ID" value="NZ_CP098755.1"/>
</dbReference>
<dbReference type="SUPFAM" id="SSF48498">
    <property type="entry name" value="Tetracyclin repressor-like, C-terminal domain"/>
    <property type="match status" value="1"/>
</dbReference>
<dbReference type="Proteomes" id="UP001056500">
    <property type="component" value="Chromosome"/>
</dbReference>
<evidence type="ECO:0000259" key="3">
    <source>
        <dbReference type="PROSITE" id="PS50977"/>
    </source>
</evidence>
<reference evidence="4" key="1">
    <citation type="submission" date="2022-06" db="EMBL/GenBank/DDBJ databases">
        <title>Genome sequencing of Brevibacillus sp. BB3-R1.</title>
        <authorList>
            <person name="Heo J."/>
            <person name="Lee D."/>
            <person name="Won M."/>
            <person name="Han B.-H."/>
            <person name="Hong S.-B."/>
            <person name="Kwon S.-W."/>
        </authorList>
    </citation>
    <scope>NUCLEOTIDE SEQUENCE</scope>
    <source>
        <strain evidence="4">BB3-R1</strain>
    </source>
</reference>
<name>A0ABY4WD36_9BACL</name>
<dbReference type="PROSITE" id="PS50977">
    <property type="entry name" value="HTH_TETR_2"/>
    <property type="match status" value="1"/>
</dbReference>
<dbReference type="EMBL" id="CP098755">
    <property type="protein sequence ID" value="USG65070.1"/>
    <property type="molecule type" value="Genomic_DNA"/>
</dbReference>
<evidence type="ECO:0000256" key="1">
    <source>
        <dbReference type="ARBA" id="ARBA00023125"/>
    </source>
</evidence>
<dbReference type="PRINTS" id="PR00455">
    <property type="entry name" value="HTHTETR"/>
</dbReference>
<dbReference type="SUPFAM" id="SSF46689">
    <property type="entry name" value="Homeodomain-like"/>
    <property type="match status" value="1"/>
</dbReference>
<dbReference type="Pfam" id="PF00440">
    <property type="entry name" value="TetR_N"/>
    <property type="match status" value="1"/>
</dbReference>
<gene>
    <name evidence="4" type="ORF">NDK47_23580</name>
</gene>
<accession>A0ABY4WD36</accession>
<evidence type="ECO:0000313" key="4">
    <source>
        <dbReference type="EMBL" id="USG65070.1"/>
    </source>
</evidence>
<organism evidence="4 5">
    <name type="scientific">Brevibacillus ruminantium</name>
    <dbReference type="NCBI Taxonomy" id="2950604"/>
    <lineage>
        <taxon>Bacteria</taxon>
        <taxon>Bacillati</taxon>
        <taxon>Bacillota</taxon>
        <taxon>Bacilli</taxon>
        <taxon>Bacillales</taxon>
        <taxon>Paenibacillaceae</taxon>
        <taxon>Brevibacillus</taxon>
    </lineage>
</organism>
<dbReference type="InterPro" id="IPR013570">
    <property type="entry name" value="Tscrpt_reg_YsiA_C"/>
</dbReference>
<keyword evidence="1 2" id="KW-0238">DNA-binding</keyword>
<dbReference type="PANTHER" id="PTHR43479:SF11">
    <property type="entry name" value="ACREF_ENVCD OPERON REPRESSOR-RELATED"/>
    <property type="match status" value="1"/>
</dbReference>
<dbReference type="Pfam" id="PF08359">
    <property type="entry name" value="TetR_C_4"/>
    <property type="match status" value="1"/>
</dbReference>
<dbReference type="InterPro" id="IPR036271">
    <property type="entry name" value="Tet_transcr_reg_TetR-rel_C_sf"/>
</dbReference>
<keyword evidence="5" id="KW-1185">Reference proteome</keyword>
<feature type="DNA-binding region" description="H-T-H motif" evidence="2">
    <location>
        <begin position="37"/>
        <end position="56"/>
    </location>
</feature>
<dbReference type="InterPro" id="IPR009057">
    <property type="entry name" value="Homeodomain-like_sf"/>
</dbReference>
<dbReference type="Gene3D" id="1.10.357.10">
    <property type="entry name" value="Tetracycline Repressor, domain 2"/>
    <property type="match status" value="1"/>
</dbReference>
<dbReference type="InterPro" id="IPR050624">
    <property type="entry name" value="HTH-type_Tx_Regulator"/>
</dbReference>
<dbReference type="InterPro" id="IPR001647">
    <property type="entry name" value="HTH_TetR"/>
</dbReference>
<evidence type="ECO:0000256" key="2">
    <source>
        <dbReference type="PROSITE-ProRule" id="PRU00335"/>
    </source>
</evidence>